<organism evidence="2 3">
    <name type="scientific">Ilex paraguariensis</name>
    <name type="common">yerba mate</name>
    <dbReference type="NCBI Taxonomy" id="185542"/>
    <lineage>
        <taxon>Eukaryota</taxon>
        <taxon>Viridiplantae</taxon>
        <taxon>Streptophyta</taxon>
        <taxon>Embryophyta</taxon>
        <taxon>Tracheophyta</taxon>
        <taxon>Spermatophyta</taxon>
        <taxon>Magnoliopsida</taxon>
        <taxon>eudicotyledons</taxon>
        <taxon>Gunneridae</taxon>
        <taxon>Pentapetalae</taxon>
        <taxon>asterids</taxon>
        <taxon>campanulids</taxon>
        <taxon>Aquifoliales</taxon>
        <taxon>Aquifoliaceae</taxon>
        <taxon>Ilex</taxon>
    </lineage>
</organism>
<keyword evidence="1" id="KW-0472">Membrane</keyword>
<keyword evidence="1" id="KW-1133">Transmembrane helix</keyword>
<keyword evidence="1" id="KW-0812">Transmembrane</keyword>
<accession>A0ABC8RYU5</accession>
<feature type="transmembrane region" description="Helical" evidence="1">
    <location>
        <begin position="84"/>
        <end position="104"/>
    </location>
</feature>
<evidence type="ECO:0000256" key="1">
    <source>
        <dbReference type="SAM" id="Phobius"/>
    </source>
</evidence>
<feature type="non-terminal residue" evidence="2">
    <location>
        <position position="1"/>
    </location>
</feature>
<dbReference type="AlphaFoldDB" id="A0ABC8RYU5"/>
<evidence type="ECO:0000313" key="3">
    <source>
        <dbReference type="Proteomes" id="UP001642360"/>
    </source>
</evidence>
<reference evidence="2 3" key="1">
    <citation type="submission" date="2024-02" db="EMBL/GenBank/DDBJ databases">
        <authorList>
            <person name="Vignale AGUSTIN F."/>
            <person name="Sosa J E."/>
            <person name="Modenutti C."/>
        </authorList>
    </citation>
    <scope>NUCLEOTIDE SEQUENCE [LARGE SCALE GENOMIC DNA]</scope>
</reference>
<evidence type="ECO:0000313" key="2">
    <source>
        <dbReference type="EMBL" id="CAK9149740.1"/>
    </source>
</evidence>
<keyword evidence="3" id="KW-1185">Reference proteome</keyword>
<dbReference type="Proteomes" id="UP001642360">
    <property type="component" value="Unassembled WGS sequence"/>
</dbReference>
<protein>
    <submittedName>
        <fullName evidence="2">Uncharacterized protein</fullName>
    </submittedName>
</protein>
<gene>
    <name evidence="2" type="ORF">ILEXP_LOCUS17810</name>
</gene>
<proteinExistence type="predicted"/>
<name>A0ABC8RYU5_9AQUA</name>
<dbReference type="EMBL" id="CAUOFW020001933">
    <property type="protein sequence ID" value="CAK9149740.1"/>
    <property type="molecule type" value="Genomic_DNA"/>
</dbReference>
<sequence length="128" mass="14091">VNVEIDDPAPSHREVATASTVADVHRKTCNCLLGKVIEKWPRGNIQLLVDTAASINAISFVPLWKSNIRRPMILVGPSLGGAVAIDFGSIFWMLSFLTVIPIRIENLKLQGSKTVRIVVSWFPQDEAL</sequence>
<comment type="caution">
    <text evidence="2">The sequence shown here is derived from an EMBL/GenBank/DDBJ whole genome shotgun (WGS) entry which is preliminary data.</text>
</comment>